<sequence>MDLAAIVTAFKERFGAEPETVVQAPGRVNLIGEHTDYNDGFVLPLALERATYLALRRRTDERVVAVSLEKGEATFDLSALQKGEGWAEYPKGVAWALQQDGFKLSGWEGVLSSDVPSGAGLSSSAALELATMQAFAVVSGFPWDPKRMARLAQRAENEWVGAMTGIMDQLISACGEEGSALLIDCRSLETKNVPVPEGTAVVVMDTTTRHRHAGGEYNERRRQCEEAAAFFGVPALRDVSMAAFGAREGELAEPARRRARHVVSENARTEAAAEAMGRDDAEALGQLMSESHMSMRDDFEISSPELDLMVGAAQAQASCYGARMTGGGFAGCAVALVQEADVGGFSERVAAQYREATGLEPALYICRGAAGASVVWGQLQK</sequence>
<reference evidence="16" key="1">
    <citation type="submission" date="2020-02" db="EMBL/GenBank/DDBJ databases">
        <authorList>
            <person name="Meier V. D."/>
        </authorList>
    </citation>
    <scope>NUCLEOTIDE SEQUENCE</scope>
    <source>
        <strain evidence="16">AVDCRST_MAG86</strain>
    </source>
</reference>
<dbReference type="InterPro" id="IPR006204">
    <property type="entry name" value="GHMP_kinase_N_dom"/>
</dbReference>
<dbReference type="InterPro" id="IPR014721">
    <property type="entry name" value="Ribsml_uS5_D2-typ_fold_subgr"/>
</dbReference>
<proteinExistence type="inferred from homology"/>
<evidence type="ECO:0000256" key="12">
    <source>
        <dbReference type="NCBIfam" id="TIGR00131"/>
    </source>
</evidence>
<dbReference type="PRINTS" id="PR00473">
    <property type="entry name" value="GALCTOKINASE"/>
</dbReference>
<name>A0A6J4UUY1_9DEIN</name>
<comment type="function">
    <text evidence="11">Catalyzes the transfer of the gamma-phosphate of ATP to D-galactose to form alpha-D-galactose-1-phosphate (Gal-1-P).</text>
</comment>
<dbReference type="PIRSF" id="PIRSF000530">
    <property type="entry name" value="Galactokinase"/>
    <property type="match status" value="1"/>
</dbReference>
<dbReference type="InterPro" id="IPR006206">
    <property type="entry name" value="Mevalonate/galactokinase"/>
</dbReference>
<keyword evidence="8 11" id="KW-0460">Magnesium</keyword>
<dbReference type="Pfam" id="PF00288">
    <property type="entry name" value="GHMP_kinases_N"/>
    <property type="match status" value="1"/>
</dbReference>
<comment type="catalytic activity">
    <reaction evidence="11">
        <text>alpha-D-galactose + ATP = alpha-D-galactose 1-phosphate + ADP + H(+)</text>
        <dbReference type="Rhea" id="RHEA:13553"/>
        <dbReference type="ChEBI" id="CHEBI:15378"/>
        <dbReference type="ChEBI" id="CHEBI:28061"/>
        <dbReference type="ChEBI" id="CHEBI:30616"/>
        <dbReference type="ChEBI" id="CHEBI:58336"/>
        <dbReference type="ChEBI" id="CHEBI:456216"/>
        <dbReference type="EC" id="2.7.1.6"/>
    </reaction>
</comment>
<dbReference type="PROSITE" id="PS00106">
    <property type="entry name" value="GALACTOKINASE"/>
    <property type="match status" value="1"/>
</dbReference>
<comment type="similarity">
    <text evidence="1 11">Belongs to the GHMP kinase family. GalK subfamily.</text>
</comment>
<feature type="site" description="Transition state stabilizer" evidence="11">
    <location>
        <position position="27"/>
    </location>
</feature>
<feature type="binding site" evidence="11">
    <location>
        <position position="217"/>
    </location>
    <ligand>
        <name>substrate</name>
    </ligand>
</feature>
<keyword evidence="9 11" id="KW-0299">Galactose metabolism</keyword>
<dbReference type="FunFam" id="3.30.230.10:FF:000017">
    <property type="entry name" value="Galactokinase"/>
    <property type="match status" value="1"/>
</dbReference>
<feature type="binding site" evidence="11">
    <location>
        <begin position="118"/>
        <end position="124"/>
    </location>
    <ligand>
        <name>ATP</name>
        <dbReference type="ChEBI" id="CHEBI:30616"/>
    </ligand>
</feature>
<gene>
    <name evidence="11" type="primary">galK</name>
    <name evidence="16" type="ORF">AVDCRST_MAG86-428</name>
</gene>
<evidence type="ECO:0000256" key="6">
    <source>
        <dbReference type="ARBA" id="ARBA00022777"/>
    </source>
</evidence>
<evidence type="ECO:0000256" key="10">
    <source>
        <dbReference type="ARBA" id="ARBA00023277"/>
    </source>
</evidence>
<dbReference type="Gene3D" id="3.30.230.10">
    <property type="match status" value="1"/>
</dbReference>
<dbReference type="PROSITE" id="PS00627">
    <property type="entry name" value="GHMP_KINASES_ATP"/>
    <property type="match status" value="1"/>
</dbReference>
<keyword evidence="2 11" id="KW-0963">Cytoplasm</keyword>
<feature type="binding site" evidence="11">
    <location>
        <position position="67"/>
    </location>
    <ligand>
        <name>ATP</name>
        <dbReference type="ChEBI" id="CHEBI:30616"/>
    </ligand>
</feature>
<dbReference type="InterPro" id="IPR019741">
    <property type="entry name" value="Galactokinase_CS"/>
</dbReference>
<dbReference type="InterPro" id="IPR022963">
    <property type="entry name" value="Galactokinase_bac"/>
</dbReference>
<evidence type="ECO:0000256" key="4">
    <source>
        <dbReference type="ARBA" id="ARBA00022723"/>
    </source>
</evidence>
<feature type="binding site" evidence="11">
    <location>
        <position position="156"/>
    </location>
    <ligand>
        <name>Mg(2+)</name>
        <dbReference type="ChEBI" id="CHEBI:18420"/>
    </ligand>
</feature>
<dbReference type="InterPro" id="IPR019539">
    <property type="entry name" value="GalKase_N"/>
</dbReference>
<dbReference type="NCBIfam" id="TIGR00131">
    <property type="entry name" value="gal_kin"/>
    <property type="match status" value="1"/>
</dbReference>
<dbReference type="EMBL" id="CADCWP010000029">
    <property type="protein sequence ID" value="CAA9558745.1"/>
    <property type="molecule type" value="Genomic_DNA"/>
</dbReference>
<dbReference type="InterPro" id="IPR036554">
    <property type="entry name" value="GHMP_kinase_C_sf"/>
</dbReference>
<dbReference type="Pfam" id="PF10509">
    <property type="entry name" value="GalKase_gal_bdg"/>
    <property type="match status" value="1"/>
</dbReference>
<dbReference type="UniPathway" id="UPA00214"/>
<dbReference type="InterPro" id="IPR013750">
    <property type="entry name" value="GHMP_kinase_C_dom"/>
</dbReference>
<evidence type="ECO:0000256" key="3">
    <source>
        <dbReference type="ARBA" id="ARBA00022679"/>
    </source>
</evidence>
<comment type="subcellular location">
    <subcellularLocation>
        <location evidence="11">Cytoplasm</location>
    </subcellularLocation>
</comment>
<dbReference type="SUPFAM" id="SSF54211">
    <property type="entry name" value="Ribosomal protein S5 domain 2-like"/>
    <property type="match status" value="1"/>
</dbReference>
<feature type="domain" description="Galactokinase N-terminal" evidence="15">
    <location>
        <begin position="9"/>
        <end position="57"/>
    </location>
</feature>
<evidence type="ECO:0000256" key="5">
    <source>
        <dbReference type="ARBA" id="ARBA00022741"/>
    </source>
</evidence>
<feature type="domain" description="GHMP kinase C-terminal" evidence="14">
    <location>
        <begin position="273"/>
        <end position="354"/>
    </location>
</feature>
<dbReference type="InterPro" id="IPR006203">
    <property type="entry name" value="GHMP_knse_ATP-bd_CS"/>
</dbReference>
<dbReference type="AlphaFoldDB" id="A0A6J4UUY1"/>
<organism evidence="16">
    <name type="scientific">uncultured Truepera sp</name>
    <dbReference type="NCBI Taxonomy" id="543023"/>
    <lineage>
        <taxon>Bacteria</taxon>
        <taxon>Thermotogati</taxon>
        <taxon>Deinococcota</taxon>
        <taxon>Deinococci</taxon>
        <taxon>Trueperales</taxon>
        <taxon>Trueperaceae</taxon>
        <taxon>Truepera</taxon>
        <taxon>environmental samples</taxon>
    </lineage>
</organism>
<evidence type="ECO:0000256" key="9">
    <source>
        <dbReference type="ARBA" id="ARBA00023144"/>
    </source>
</evidence>
<evidence type="ECO:0000259" key="15">
    <source>
        <dbReference type="Pfam" id="PF10509"/>
    </source>
</evidence>
<keyword evidence="6 11" id="KW-0418">Kinase</keyword>
<feature type="domain" description="GHMP kinase N-terminal" evidence="13">
    <location>
        <begin position="89"/>
        <end position="175"/>
    </location>
</feature>
<keyword evidence="5 11" id="KW-0547">Nucleotide-binding</keyword>
<comment type="pathway">
    <text evidence="11">Carbohydrate metabolism; galactose metabolism.</text>
</comment>
<dbReference type="PANTHER" id="PTHR10457:SF7">
    <property type="entry name" value="GALACTOKINASE-RELATED"/>
    <property type="match status" value="1"/>
</dbReference>
<evidence type="ECO:0000256" key="8">
    <source>
        <dbReference type="ARBA" id="ARBA00022842"/>
    </source>
</evidence>
<evidence type="ECO:0000256" key="1">
    <source>
        <dbReference type="ARBA" id="ARBA00006566"/>
    </source>
</evidence>
<dbReference type="FunFam" id="3.30.70.890:FF:000001">
    <property type="entry name" value="Galactokinase"/>
    <property type="match status" value="1"/>
</dbReference>
<dbReference type="GO" id="GO:0000287">
    <property type="term" value="F:magnesium ion binding"/>
    <property type="evidence" value="ECO:0007669"/>
    <property type="project" value="UniProtKB-UniRule"/>
</dbReference>
<dbReference type="GO" id="GO:0006012">
    <property type="term" value="P:galactose metabolic process"/>
    <property type="evidence" value="ECO:0007669"/>
    <property type="project" value="UniProtKB-UniRule"/>
</dbReference>
<feature type="binding site" evidence="11">
    <location>
        <position position="124"/>
    </location>
    <ligand>
        <name>Mg(2+)</name>
        <dbReference type="ChEBI" id="CHEBI:18420"/>
    </ligand>
</feature>
<dbReference type="InterPro" id="IPR000705">
    <property type="entry name" value="Galactokinase"/>
</dbReference>
<dbReference type="InterPro" id="IPR020568">
    <property type="entry name" value="Ribosomal_Su5_D2-typ_SF"/>
</dbReference>
<protein>
    <recommendedName>
        <fullName evidence="11 12">Galactokinase</fullName>
        <ecNumber evidence="11 12">2.7.1.6</ecNumber>
    </recommendedName>
    <alternativeName>
        <fullName evidence="11">Galactose kinase</fullName>
    </alternativeName>
</protein>
<keyword evidence="3 11" id="KW-0808">Transferase</keyword>
<dbReference type="EC" id="2.7.1.6" evidence="11 12"/>
<keyword evidence="10 11" id="KW-0119">Carbohydrate metabolism</keyword>
<dbReference type="PANTHER" id="PTHR10457">
    <property type="entry name" value="MEVALONATE KINASE/GALACTOKINASE"/>
    <property type="match status" value="1"/>
</dbReference>
<feature type="active site" description="Proton acceptor" evidence="11">
    <location>
        <position position="168"/>
    </location>
</feature>
<dbReference type="SUPFAM" id="SSF55060">
    <property type="entry name" value="GHMP Kinase, C-terminal domain"/>
    <property type="match status" value="1"/>
</dbReference>
<evidence type="ECO:0000313" key="16">
    <source>
        <dbReference type="EMBL" id="CAA9558745.1"/>
    </source>
</evidence>
<evidence type="ECO:0000256" key="7">
    <source>
        <dbReference type="ARBA" id="ARBA00022840"/>
    </source>
</evidence>
<keyword evidence="7 11" id="KW-0067">ATP-binding</keyword>
<dbReference type="HAMAP" id="MF_00246">
    <property type="entry name" value="Galactokinase"/>
    <property type="match status" value="1"/>
</dbReference>
<dbReference type="GO" id="GO:0005524">
    <property type="term" value="F:ATP binding"/>
    <property type="evidence" value="ECO:0007669"/>
    <property type="project" value="UniProtKB-UniRule"/>
</dbReference>
<evidence type="ECO:0000259" key="13">
    <source>
        <dbReference type="Pfam" id="PF00288"/>
    </source>
</evidence>
<accession>A0A6J4UUY1</accession>
<dbReference type="Gene3D" id="3.30.70.890">
    <property type="entry name" value="GHMP kinase, C-terminal domain"/>
    <property type="match status" value="1"/>
</dbReference>
<dbReference type="GO" id="GO:0005829">
    <property type="term" value="C:cytosol"/>
    <property type="evidence" value="ECO:0007669"/>
    <property type="project" value="TreeGrafter"/>
</dbReference>
<keyword evidence="4 11" id="KW-0479">Metal-binding</keyword>
<dbReference type="Pfam" id="PF08544">
    <property type="entry name" value="GHMP_kinases_C"/>
    <property type="match status" value="1"/>
</dbReference>
<evidence type="ECO:0000256" key="11">
    <source>
        <dbReference type="HAMAP-Rule" id="MF_00246"/>
    </source>
</evidence>
<evidence type="ECO:0000256" key="2">
    <source>
        <dbReference type="ARBA" id="ARBA00022490"/>
    </source>
</evidence>
<feature type="binding site" evidence="11">
    <location>
        <begin position="33"/>
        <end position="36"/>
    </location>
    <ligand>
        <name>substrate</name>
    </ligand>
</feature>
<dbReference type="PRINTS" id="PR00959">
    <property type="entry name" value="MEVGALKINASE"/>
</dbReference>
<dbReference type="GO" id="GO:0004335">
    <property type="term" value="F:galactokinase activity"/>
    <property type="evidence" value="ECO:0007669"/>
    <property type="project" value="UniProtKB-UniRule"/>
</dbReference>
<evidence type="ECO:0000259" key="14">
    <source>
        <dbReference type="Pfam" id="PF08544"/>
    </source>
</evidence>